<dbReference type="Proteomes" id="UP000297567">
    <property type="component" value="Unassembled WGS sequence"/>
</dbReference>
<accession>A0A4Z0ZNK4</accession>
<name>A0A4Z0ZNK4_9LEPT</name>
<proteinExistence type="predicted"/>
<keyword evidence="2" id="KW-1185">Reference proteome</keyword>
<dbReference type="EMBL" id="RQGH01000035">
    <property type="protein sequence ID" value="TGL58596.1"/>
    <property type="molecule type" value="Genomic_DNA"/>
</dbReference>
<dbReference type="RefSeq" id="WP_135645052.1">
    <property type="nucleotide sequence ID" value="NZ_RQGH01000035.1"/>
</dbReference>
<protein>
    <recommendedName>
        <fullName evidence="3">ASCH domain-containing protein</fullName>
    </recommendedName>
</protein>
<evidence type="ECO:0008006" key="3">
    <source>
        <dbReference type="Google" id="ProtNLM"/>
    </source>
</evidence>
<evidence type="ECO:0000313" key="1">
    <source>
        <dbReference type="EMBL" id="TGL58596.1"/>
    </source>
</evidence>
<dbReference type="AlphaFoldDB" id="A0A4Z0ZNK4"/>
<reference evidence="1" key="1">
    <citation type="journal article" date="2019" name="PLoS Negl. Trop. Dis.">
        <title>Revisiting the worldwide diversity of Leptospira species in the environment.</title>
        <authorList>
            <person name="Vincent A.T."/>
            <person name="Schiettekatte O."/>
            <person name="Bourhy P."/>
            <person name="Veyrier F.J."/>
            <person name="Picardeau M."/>
        </authorList>
    </citation>
    <scope>NUCLEOTIDE SEQUENCE [LARGE SCALE GENOMIC DNA]</scope>
    <source>
        <strain evidence="1">201702451</strain>
    </source>
</reference>
<sequence>MILGFSTKFPCGGKERYFTNFVPKILDGRKLHTFRKGSRWKAGDKIHFAIGVRTKNYHQFATGKVTSVFKTKINPKSRSISFYFKGSGYVKIKPSAIDKLAKDDGFASTEDFWKLFKEPFTGQLIIWELD</sequence>
<organism evidence="1 2">
    <name type="scientific">Leptospira jelokensis</name>
    <dbReference type="NCBI Taxonomy" id="2484931"/>
    <lineage>
        <taxon>Bacteria</taxon>
        <taxon>Pseudomonadati</taxon>
        <taxon>Spirochaetota</taxon>
        <taxon>Spirochaetia</taxon>
        <taxon>Leptospirales</taxon>
        <taxon>Leptospiraceae</taxon>
        <taxon>Leptospira</taxon>
    </lineage>
</organism>
<evidence type="ECO:0000313" key="2">
    <source>
        <dbReference type="Proteomes" id="UP000297567"/>
    </source>
</evidence>
<gene>
    <name evidence="1" type="ORF">EHQ62_17015</name>
</gene>
<comment type="caution">
    <text evidence="1">The sequence shown here is derived from an EMBL/GenBank/DDBJ whole genome shotgun (WGS) entry which is preliminary data.</text>
</comment>